<proteinExistence type="predicted"/>
<protein>
    <recommendedName>
        <fullName evidence="1">RRP12 N-terminal HEAT domain-containing protein</fullName>
    </recommendedName>
</protein>
<dbReference type="PANTHER" id="PTHR48445:SF1">
    <property type="entry name" value="OS02G0782100 PROTEIN"/>
    <property type="match status" value="1"/>
</dbReference>
<evidence type="ECO:0000313" key="2">
    <source>
        <dbReference type="EMBL" id="RVW44249.1"/>
    </source>
</evidence>
<dbReference type="Pfam" id="PF25772">
    <property type="entry name" value="HEAT_RRP12_N"/>
    <property type="match status" value="1"/>
</dbReference>
<sequence length="250" mass="28091">MLLHHLYVRRQSHVCIHDTLQSFQGSSALAPASEGITNIFERYLLLAGGSNAAASERPKGAQEVIYILDALKDCLPLMSMKFTTTVLKYLKTLLELHQPLVTRRIMDSLNAIVFTQLQRTVDDITFTTRLLDVGMRKVHSLDRKICIVKLPVIFNALRDVLASEHEEALHAATEALKSLIHACIDVSLIKQGVNQITMNADMETRSNHCYPSGENSSYLLMGTLKALADIQKLPDEDLIYRKQWCVIFAI</sequence>
<dbReference type="AlphaFoldDB" id="A0A438E9C7"/>
<dbReference type="InterPro" id="IPR057860">
    <property type="entry name" value="HEAT_RRP12_N"/>
</dbReference>
<accession>A0A438E9C7</accession>
<feature type="domain" description="RRP12 N-terminal HEAT" evidence="1">
    <location>
        <begin position="8"/>
        <end position="114"/>
    </location>
</feature>
<gene>
    <name evidence="2" type="ORF">CK203_099624</name>
</gene>
<reference evidence="2 3" key="1">
    <citation type="journal article" date="2018" name="PLoS Genet.">
        <title>Population sequencing reveals clonal diversity and ancestral inbreeding in the grapevine cultivar Chardonnay.</title>
        <authorList>
            <person name="Roach M.J."/>
            <person name="Johnson D.L."/>
            <person name="Bohlmann J."/>
            <person name="van Vuuren H.J."/>
            <person name="Jones S.J."/>
            <person name="Pretorius I.S."/>
            <person name="Schmidt S.A."/>
            <person name="Borneman A.R."/>
        </authorList>
    </citation>
    <scope>NUCLEOTIDE SEQUENCE [LARGE SCALE GENOMIC DNA]</scope>
    <source>
        <strain evidence="3">cv. Chardonnay</strain>
        <tissue evidence="2">Leaf</tissue>
    </source>
</reference>
<evidence type="ECO:0000313" key="3">
    <source>
        <dbReference type="Proteomes" id="UP000288805"/>
    </source>
</evidence>
<evidence type="ECO:0000259" key="1">
    <source>
        <dbReference type="Pfam" id="PF25772"/>
    </source>
</evidence>
<dbReference type="PANTHER" id="PTHR48445">
    <property type="entry name" value="OS02G0782100 PROTEIN"/>
    <property type="match status" value="1"/>
</dbReference>
<dbReference type="EMBL" id="QGNW01001358">
    <property type="protein sequence ID" value="RVW44249.1"/>
    <property type="molecule type" value="Genomic_DNA"/>
</dbReference>
<name>A0A438E9C7_VITVI</name>
<dbReference type="Proteomes" id="UP000288805">
    <property type="component" value="Unassembled WGS sequence"/>
</dbReference>
<organism evidence="2 3">
    <name type="scientific">Vitis vinifera</name>
    <name type="common">Grape</name>
    <dbReference type="NCBI Taxonomy" id="29760"/>
    <lineage>
        <taxon>Eukaryota</taxon>
        <taxon>Viridiplantae</taxon>
        <taxon>Streptophyta</taxon>
        <taxon>Embryophyta</taxon>
        <taxon>Tracheophyta</taxon>
        <taxon>Spermatophyta</taxon>
        <taxon>Magnoliopsida</taxon>
        <taxon>eudicotyledons</taxon>
        <taxon>Gunneridae</taxon>
        <taxon>Pentapetalae</taxon>
        <taxon>rosids</taxon>
        <taxon>Vitales</taxon>
        <taxon>Vitaceae</taxon>
        <taxon>Viteae</taxon>
        <taxon>Vitis</taxon>
    </lineage>
</organism>
<comment type="caution">
    <text evidence="2">The sequence shown here is derived from an EMBL/GenBank/DDBJ whole genome shotgun (WGS) entry which is preliminary data.</text>
</comment>